<dbReference type="Proteomes" id="UP001142325">
    <property type="component" value="Unassembled WGS sequence"/>
</dbReference>
<dbReference type="SMART" id="SM00347">
    <property type="entry name" value="HTH_MARR"/>
    <property type="match status" value="1"/>
</dbReference>
<dbReference type="InterPro" id="IPR036388">
    <property type="entry name" value="WH-like_DNA-bd_sf"/>
</dbReference>
<name>A0A9W6HRW2_9MICO</name>
<evidence type="ECO:0000313" key="4">
    <source>
        <dbReference type="Proteomes" id="UP001142325"/>
    </source>
</evidence>
<keyword evidence="4" id="KW-1185">Reference proteome</keyword>
<reference evidence="3" key="2">
    <citation type="submission" date="2023-01" db="EMBL/GenBank/DDBJ databases">
        <authorList>
            <person name="Sun Q."/>
            <person name="Evtushenko L."/>
        </authorList>
    </citation>
    <scope>NUCLEOTIDE SEQUENCE</scope>
    <source>
        <strain evidence="3">VKM Ac-1958</strain>
    </source>
</reference>
<dbReference type="Pfam" id="PF12802">
    <property type="entry name" value="MarR_2"/>
    <property type="match status" value="1"/>
</dbReference>
<dbReference type="PANTHER" id="PTHR33164:SF43">
    <property type="entry name" value="HTH-TYPE TRANSCRIPTIONAL REPRESSOR YETL"/>
    <property type="match status" value="1"/>
</dbReference>
<dbReference type="InterPro" id="IPR039422">
    <property type="entry name" value="MarR/SlyA-like"/>
</dbReference>
<dbReference type="GO" id="GO:0006950">
    <property type="term" value="P:response to stress"/>
    <property type="evidence" value="ECO:0007669"/>
    <property type="project" value="TreeGrafter"/>
</dbReference>
<dbReference type="Gene3D" id="1.10.10.10">
    <property type="entry name" value="Winged helix-like DNA-binding domain superfamily/Winged helix DNA-binding domain"/>
    <property type="match status" value="1"/>
</dbReference>
<dbReference type="PROSITE" id="PS50995">
    <property type="entry name" value="HTH_MARR_2"/>
    <property type="match status" value="1"/>
</dbReference>
<feature type="region of interest" description="Disordered" evidence="1">
    <location>
        <begin position="151"/>
        <end position="173"/>
    </location>
</feature>
<dbReference type="AlphaFoldDB" id="A0A9W6HRW2"/>
<dbReference type="SUPFAM" id="SSF46785">
    <property type="entry name" value="Winged helix' DNA-binding domain"/>
    <property type="match status" value="1"/>
</dbReference>
<evidence type="ECO:0000259" key="2">
    <source>
        <dbReference type="PROSITE" id="PS50995"/>
    </source>
</evidence>
<feature type="domain" description="HTH marR-type" evidence="2">
    <location>
        <begin position="9"/>
        <end position="149"/>
    </location>
</feature>
<dbReference type="GO" id="GO:0003700">
    <property type="term" value="F:DNA-binding transcription factor activity"/>
    <property type="evidence" value="ECO:0007669"/>
    <property type="project" value="InterPro"/>
</dbReference>
<dbReference type="EMBL" id="BSET01000001">
    <property type="protein sequence ID" value="GLK01398.1"/>
    <property type="molecule type" value="Genomic_DNA"/>
</dbReference>
<proteinExistence type="predicted"/>
<evidence type="ECO:0000256" key="1">
    <source>
        <dbReference type="SAM" id="MobiDB-lite"/>
    </source>
</evidence>
<dbReference type="PANTHER" id="PTHR33164">
    <property type="entry name" value="TRANSCRIPTIONAL REGULATOR, MARR FAMILY"/>
    <property type="match status" value="1"/>
</dbReference>
<dbReference type="PRINTS" id="PR00598">
    <property type="entry name" value="HTHMARR"/>
</dbReference>
<dbReference type="InterPro" id="IPR036390">
    <property type="entry name" value="WH_DNA-bd_sf"/>
</dbReference>
<dbReference type="RefSeq" id="WP_307818791.1">
    <property type="nucleotide sequence ID" value="NZ_BAAAUM010000001.1"/>
</dbReference>
<dbReference type="InterPro" id="IPR000835">
    <property type="entry name" value="HTH_MarR-typ"/>
</dbReference>
<protein>
    <recommendedName>
        <fullName evidence="2">HTH marR-type domain-containing protein</fullName>
    </recommendedName>
</protein>
<reference evidence="3" key="1">
    <citation type="journal article" date="2014" name="Int. J. Syst. Evol. Microbiol.">
        <title>Complete genome sequence of Corynebacterium casei LMG S-19264T (=DSM 44701T), isolated from a smear-ripened cheese.</title>
        <authorList>
            <consortium name="US DOE Joint Genome Institute (JGI-PGF)"/>
            <person name="Walter F."/>
            <person name="Albersmeier A."/>
            <person name="Kalinowski J."/>
            <person name="Ruckert C."/>
        </authorList>
    </citation>
    <scope>NUCLEOTIDE SEQUENCE</scope>
    <source>
        <strain evidence="3">VKM Ac-1958</strain>
    </source>
</reference>
<comment type="caution">
    <text evidence="3">The sequence shown here is derived from an EMBL/GenBank/DDBJ whole genome shotgun (WGS) entry which is preliminary data.</text>
</comment>
<gene>
    <name evidence="3" type="ORF">GCM10017596_11130</name>
</gene>
<accession>A0A9W6HRW2</accession>
<organism evidence="3 4">
    <name type="scientific">Microbacterium keratanolyticum</name>
    <dbReference type="NCBI Taxonomy" id="67574"/>
    <lineage>
        <taxon>Bacteria</taxon>
        <taxon>Bacillati</taxon>
        <taxon>Actinomycetota</taxon>
        <taxon>Actinomycetes</taxon>
        <taxon>Micrococcales</taxon>
        <taxon>Microbacteriaceae</taxon>
        <taxon>Microbacterium</taxon>
    </lineage>
</organism>
<evidence type="ECO:0000313" key="3">
    <source>
        <dbReference type="EMBL" id="GLK01398.1"/>
    </source>
</evidence>
<sequence length="173" mass="18979">MRESPMGEREAIIMDVLRAVRSFGDSHDRMSTGMKLGMDMNITDIAALRLLIMRAESGAQVTPADIARHLRISTASTTKLLDRLVASGHVLRGPHPVDRRARVVTLTDFAKSEFFRLFGVRLRAMRGAVADFTDDELAAATRVITAISEALDEQESDAQSPSRSIPDGRTLSV</sequence>